<gene>
    <name evidence="3" type="ORF">ACFQDL_22295</name>
</gene>
<accession>A0ABW2A4W5</accession>
<evidence type="ECO:0000313" key="4">
    <source>
        <dbReference type="Proteomes" id="UP001596422"/>
    </source>
</evidence>
<dbReference type="PANTHER" id="PTHR30386:SF19">
    <property type="entry name" value="MULTIDRUG EXPORT PROTEIN EMRA-RELATED"/>
    <property type="match status" value="1"/>
</dbReference>
<comment type="caution">
    <text evidence="3">The sequence shown here is derived from an EMBL/GenBank/DDBJ whole genome shotgun (WGS) entry which is preliminary data.</text>
</comment>
<organism evidence="3 4">
    <name type="scientific">Marinobacterium aestuariivivens</name>
    <dbReference type="NCBI Taxonomy" id="1698799"/>
    <lineage>
        <taxon>Bacteria</taxon>
        <taxon>Pseudomonadati</taxon>
        <taxon>Pseudomonadota</taxon>
        <taxon>Gammaproteobacteria</taxon>
        <taxon>Oceanospirillales</taxon>
        <taxon>Oceanospirillaceae</taxon>
        <taxon>Marinobacterium</taxon>
    </lineage>
</organism>
<dbReference type="Proteomes" id="UP001596422">
    <property type="component" value="Unassembled WGS sequence"/>
</dbReference>
<dbReference type="InterPro" id="IPR058636">
    <property type="entry name" value="Beta-barrel_YknX"/>
</dbReference>
<proteinExistence type="predicted"/>
<feature type="domain" description="YknX-like beta-barrel" evidence="2">
    <location>
        <begin position="35"/>
        <end position="124"/>
    </location>
</feature>
<evidence type="ECO:0000256" key="1">
    <source>
        <dbReference type="ARBA" id="ARBA00004196"/>
    </source>
</evidence>
<protein>
    <submittedName>
        <fullName evidence="3">HlyD family secretion protein</fullName>
    </submittedName>
</protein>
<sequence>MRAPFSGHVGQLPKPGQYIERGKTAAMLVGDELWIEANFIEADLTHVQPGQPVTIELDIYPDRQWQGVVESLSPGTGAEFAVIPAQNATGNWVKIPQRIGVRIRLEPGTETPPLRAGLSAIVEVDTGANCALRSLCS</sequence>
<dbReference type="InterPro" id="IPR050739">
    <property type="entry name" value="MFP"/>
</dbReference>
<name>A0ABW2A4W5_9GAMM</name>
<dbReference type="PANTHER" id="PTHR30386">
    <property type="entry name" value="MEMBRANE FUSION SUBUNIT OF EMRAB-TOLC MULTIDRUG EFFLUX PUMP"/>
    <property type="match status" value="1"/>
</dbReference>
<comment type="subcellular location">
    <subcellularLocation>
        <location evidence="1">Cell envelope</location>
    </subcellularLocation>
</comment>
<dbReference type="Pfam" id="PF25990">
    <property type="entry name" value="Beta-barrel_YknX"/>
    <property type="match status" value="1"/>
</dbReference>
<evidence type="ECO:0000259" key="2">
    <source>
        <dbReference type="Pfam" id="PF25990"/>
    </source>
</evidence>
<dbReference type="RefSeq" id="WP_379910928.1">
    <property type="nucleotide sequence ID" value="NZ_JBHSWE010000001.1"/>
</dbReference>
<keyword evidence="4" id="KW-1185">Reference proteome</keyword>
<evidence type="ECO:0000313" key="3">
    <source>
        <dbReference type="EMBL" id="MFC6672492.1"/>
    </source>
</evidence>
<dbReference type="Gene3D" id="2.40.30.170">
    <property type="match status" value="1"/>
</dbReference>
<dbReference type="EMBL" id="JBHSWE010000001">
    <property type="protein sequence ID" value="MFC6672492.1"/>
    <property type="molecule type" value="Genomic_DNA"/>
</dbReference>
<reference evidence="4" key="1">
    <citation type="journal article" date="2019" name="Int. J. Syst. Evol. Microbiol.">
        <title>The Global Catalogue of Microorganisms (GCM) 10K type strain sequencing project: providing services to taxonomists for standard genome sequencing and annotation.</title>
        <authorList>
            <consortium name="The Broad Institute Genomics Platform"/>
            <consortium name="The Broad Institute Genome Sequencing Center for Infectious Disease"/>
            <person name="Wu L."/>
            <person name="Ma J."/>
        </authorList>
    </citation>
    <scope>NUCLEOTIDE SEQUENCE [LARGE SCALE GENOMIC DNA]</scope>
    <source>
        <strain evidence="4">NBRC 111756</strain>
    </source>
</reference>